<feature type="transmembrane region" description="Helical" evidence="7">
    <location>
        <begin position="440"/>
        <end position="458"/>
    </location>
</feature>
<feature type="region of interest" description="Disordered" evidence="6">
    <location>
        <begin position="112"/>
        <end position="132"/>
    </location>
</feature>
<evidence type="ECO:0000256" key="1">
    <source>
        <dbReference type="ARBA" id="ARBA00004651"/>
    </source>
</evidence>
<dbReference type="InterPro" id="IPR051449">
    <property type="entry name" value="ABC-2_transporter_component"/>
</dbReference>
<dbReference type="PANTHER" id="PTHR30294:SF29">
    <property type="entry name" value="MULTIDRUG ABC TRANSPORTER PERMEASE YBHS-RELATED"/>
    <property type="match status" value="1"/>
</dbReference>
<dbReference type="EMBL" id="BIXY01000055">
    <property type="protein sequence ID" value="GCF09941.1"/>
    <property type="molecule type" value="Genomic_DNA"/>
</dbReference>
<organism evidence="9 10">
    <name type="scientific">Dictyobacter arantiisoli</name>
    <dbReference type="NCBI Taxonomy" id="2014874"/>
    <lineage>
        <taxon>Bacteria</taxon>
        <taxon>Bacillati</taxon>
        <taxon>Chloroflexota</taxon>
        <taxon>Ktedonobacteria</taxon>
        <taxon>Ktedonobacterales</taxon>
        <taxon>Dictyobacteraceae</taxon>
        <taxon>Dictyobacter</taxon>
    </lineage>
</organism>
<evidence type="ECO:0000256" key="6">
    <source>
        <dbReference type="SAM" id="MobiDB-lite"/>
    </source>
</evidence>
<evidence type="ECO:0000256" key="7">
    <source>
        <dbReference type="SAM" id="Phobius"/>
    </source>
</evidence>
<evidence type="ECO:0000313" key="10">
    <source>
        <dbReference type="Proteomes" id="UP000322530"/>
    </source>
</evidence>
<feature type="transmembrane region" description="Helical" evidence="7">
    <location>
        <begin position="54"/>
        <end position="76"/>
    </location>
</feature>
<gene>
    <name evidence="9" type="ORF">KDI_35050</name>
</gene>
<proteinExistence type="predicted"/>
<sequence length="484" mass="52490">MSNTTEVPPSSTGSSLSDQSVLAVRSGGDTRSNTLHNVGLILRREYKNRVTQRSYIISTIVMMISIFLGSCVPTAIEFFTTHTNTPSQVAVVNNAGSVAGLDGDPLLHYISNSLNGTTTPPDQTKSQKNSTSHFTLQASAPDDQAKLQNEVKTGKISVLLVLTRTNTQDVKFTYYTALTSSSYDDSDLTQIQTMAGQLSVLDRSSRLGLSAVQTQQLFAATNFQVVHTQADQGPSSLAAYLSGYFIGVVGIVLIFTAVYLYGIWIATGVAEEKGTRVMEILVNAATPFQLLWGKILGIGAAGLTQMICLTVVGYIGLLLQKPLEALLSLGNGSSSILNSIDFLHTSTTLLAFLMIYFILGFLLYATLFAALGSLVKRQDEVQNAIGPVSGLFMIGYMASFIGGSTSTTATWFQVMSLIPFWTPTMMLMRIATSNVPAWQLWLSIGLLLIFIVICGWISSRIYRFSILLYGQKPGLRQLIKLMRA</sequence>
<keyword evidence="2" id="KW-1003">Cell membrane</keyword>
<accession>A0A5A5TEF7</accession>
<feature type="transmembrane region" description="Helical" evidence="7">
    <location>
        <begin position="349"/>
        <end position="372"/>
    </location>
</feature>
<evidence type="ECO:0000256" key="4">
    <source>
        <dbReference type="ARBA" id="ARBA00022989"/>
    </source>
</evidence>
<feature type="transmembrane region" description="Helical" evidence="7">
    <location>
        <begin position="291"/>
        <end position="319"/>
    </location>
</feature>
<dbReference type="GO" id="GO:0005886">
    <property type="term" value="C:plasma membrane"/>
    <property type="evidence" value="ECO:0007669"/>
    <property type="project" value="UniProtKB-SubCell"/>
</dbReference>
<keyword evidence="3 7" id="KW-0812">Transmembrane</keyword>
<dbReference type="InterPro" id="IPR013525">
    <property type="entry name" value="ABC2_TM"/>
</dbReference>
<keyword evidence="10" id="KW-1185">Reference proteome</keyword>
<feature type="compositionally biased region" description="Polar residues" evidence="6">
    <location>
        <begin position="1"/>
        <end position="20"/>
    </location>
</feature>
<name>A0A5A5TEF7_9CHLR</name>
<comment type="caution">
    <text evidence="9">The sequence shown here is derived from an EMBL/GenBank/DDBJ whole genome shotgun (WGS) entry which is preliminary data.</text>
</comment>
<reference evidence="9 10" key="1">
    <citation type="submission" date="2019-01" db="EMBL/GenBank/DDBJ databases">
        <title>Draft genome sequence of Dictyobacter sp. Uno17.</title>
        <authorList>
            <person name="Wang C.M."/>
            <person name="Zheng Y."/>
            <person name="Sakai Y."/>
            <person name="Abe K."/>
            <person name="Yokota A."/>
            <person name="Yabe S."/>
        </authorList>
    </citation>
    <scope>NUCLEOTIDE SEQUENCE [LARGE SCALE GENOMIC DNA]</scope>
    <source>
        <strain evidence="9 10">Uno17</strain>
    </source>
</reference>
<dbReference type="RefSeq" id="WP_149402847.1">
    <property type="nucleotide sequence ID" value="NZ_BIXY01000055.1"/>
</dbReference>
<dbReference type="Pfam" id="PF12698">
    <property type="entry name" value="ABC2_membrane_3"/>
    <property type="match status" value="1"/>
</dbReference>
<feature type="transmembrane region" description="Helical" evidence="7">
    <location>
        <begin position="244"/>
        <end position="270"/>
    </location>
</feature>
<dbReference type="AlphaFoldDB" id="A0A5A5TEF7"/>
<protein>
    <submittedName>
        <fullName evidence="9">ABC transporter permease</fullName>
    </submittedName>
</protein>
<evidence type="ECO:0000256" key="2">
    <source>
        <dbReference type="ARBA" id="ARBA00022475"/>
    </source>
</evidence>
<dbReference type="OrthoDB" id="142621at2"/>
<evidence type="ECO:0000259" key="8">
    <source>
        <dbReference type="Pfam" id="PF12698"/>
    </source>
</evidence>
<comment type="subcellular location">
    <subcellularLocation>
        <location evidence="1">Cell membrane</location>
        <topology evidence="1">Multi-pass membrane protein</topology>
    </subcellularLocation>
</comment>
<evidence type="ECO:0000313" key="9">
    <source>
        <dbReference type="EMBL" id="GCF09941.1"/>
    </source>
</evidence>
<evidence type="ECO:0000256" key="5">
    <source>
        <dbReference type="ARBA" id="ARBA00023136"/>
    </source>
</evidence>
<feature type="transmembrane region" description="Helical" evidence="7">
    <location>
        <begin position="384"/>
        <end position="403"/>
    </location>
</feature>
<keyword evidence="4 7" id="KW-1133">Transmembrane helix</keyword>
<dbReference type="PANTHER" id="PTHR30294">
    <property type="entry name" value="MEMBRANE COMPONENT OF ABC TRANSPORTER YHHJ-RELATED"/>
    <property type="match status" value="1"/>
</dbReference>
<dbReference type="Proteomes" id="UP000322530">
    <property type="component" value="Unassembled WGS sequence"/>
</dbReference>
<keyword evidence="5 7" id="KW-0472">Membrane</keyword>
<feature type="domain" description="ABC-2 type transporter transmembrane" evidence="8">
    <location>
        <begin position="53"/>
        <end position="459"/>
    </location>
</feature>
<evidence type="ECO:0000256" key="3">
    <source>
        <dbReference type="ARBA" id="ARBA00022692"/>
    </source>
</evidence>
<feature type="region of interest" description="Disordered" evidence="6">
    <location>
        <begin position="1"/>
        <end position="28"/>
    </location>
</feature>
<dbReference type="GO" id="GO:0140359">
    <property type="term" value="F:ABC-type transporter activity"/>
    <property type="evidence" value="ECO:0007669"/>
    <property type="project" value="InterPro"/>
</dbReference>